<dbReference type="Proteomes" id="UP001501237">
    <property type="component" value="Unassembled WGS sequence"/>
</dbReference>
<proteinExistence type="predicted"/>
<keyword evidence="3" id="KW-1185">Reference proteome</keyword>
<reference evidence="3" key="1">
    <citation type="journal article" date="2019" name="Int. J. Syst. Evol. Microbiol.">
        <title>The Global Catalogue of Microorganisms (GCM) 10K type strain sequencing project: providing services to taxonomists for standard genome sequencing and annotation.</title>
        <authorList>
            <consortium name="The Broad Institute Genomics Platform"/>
            <consortium name="The Broad Institute Genome Sequencing Center for Infectious Disease"/>
            <person name="Wu L."/>
            <person name="Ma J."/>
        </authorList>
    </citation>
    <scope>NUCLEOTIDE SEQUENCE [LARGE SCALE GENOMIC DNA]</scope>
    <source>
        <strain evidence="3">JCM 9377</strain>
    </source>
</reference>
<evidence type="ECO:0000259" key="1">
    <source>
        <dbReference type="Pfam" id="PF00149"/>
    </source>
</evidence>
<dbReference type="EMBL" id="BAAAUV010000008">
    <property type="protein sequence ID" value="GAA3216074.1"/>
    <property type="molecule type" value="Genomic_DNA"/>
</dbReference>
<comment type="caution">
    <text evidence="2">The sequence shown here is derived from an EMBL/GenBank/DDBJ whole genome shotgun (WGS) entry which is preliminary data.</text>
</comment>
<evidence type="ECO:0000313" key="2">
    <source>
        <dbReference type="EMBL" id="GAA3216074.1"/>
    </source>
</evidence>
<dbReference type="PANTHER" id="PTHR12905">
    <property type="entry name" value="METALLOPHOSPHOESTERASE"/>
    <property type="match status" value="1"/>
</dbReference>
<feature type="domain" description="Calcineurin-like phosphoesterase" evidence="1">
    <location>
        <begin position="1"/>
        <end position="226"/>
    </location>
</feature>
<dbReference type="Gene3D" id="3.60.21.10">
    <property type="match status" value="1"/>
</dbReference>
<protein>
    <submittedName>
        <fullName evidence="2">Metallophosphoesterase</fullName>
    </submittedName>
</protein>
<organism evidence="2 3">
    <name type="scientific">Actinocorallia longicatena</name>
    <dbReference type="NCBI Taxonomy" id="111803"/>
    <lineage>
        <taxon>Bacteria</taxon>
        <taxon>Bacillati</taxon>
        <taxon>Actinomycetota</taxon>
        <taxon>Actinomycetes</taxon>
        <taxon>Streptosporangiales</taxon>
        <taxon>Thermomonosporaceae</taxon>
        <taxon>Actinocorallia</taxon>
    </lineage>
</organism>
<sequence>MRLHVVSDVHGRSDALAKAGEGADALICLGDLILFVDYEDHAQGMFADLFGREAADHFIALRAGKRFDEARRFSRQQWASLEGDPWPHIERACRAQYAELFAAMPAPAYLTYGNVDLPAMWPEFAREGHTILDGQTTEIGGLTFGFVGGGLRTEYRTPYELDDDVYAAKVAAVGRVDVLCCHIPPAVPELLYDTVARRFERGSEAVLELIRETQPKYVLFGHVHQPLAQRVRIGRTECVNVGHFRSTGSPYVLDLPG</sequence>
<dbReference type="PANTHER" id="PTHR12905:SF0">
    <property type="entry name" value="CALCINEURIN-LIKE PHOSPHOESTERASE DOMAIN-CONTAINING PROTEIN"/>
    <property type="match status" value="1"/>
</dbReference>
<name>A0ABP6QAP7_9ACTN</name>
<dbReference type="InterPro" id="IPR004843">
    <property type="entry name" value="Calcineurin-like_PHP"/>
</dbReference>
<dbReference type="InterPro" id="IPR051693">
    <property type="entry name" value="UPF0046_metallophosphoest"/>
</dbReference>
<accession>A0ABP6QAP7</accession>
<evidence type="ECO:0000313" key="3">
    <source>
        <dbReference type="Proteomes" id="UP001501237"/>
    </source>
</evidence>
<gene>
    <name evidence="2" type="ORF">GCM10010468_37910</name>
</gene>
<dbReference type="RefSeq" id="WP_344829811.1">
    <property type="nucleotide sequence ID" value="NZ_BAAAUV010000008.1"/>
</dbReference>
<dbReference type="SUPFAM" id="SSF56300">
    <property type="entry name" value="Metallo-dependent phosphatases"/>
    <property type="match status" value="1"/>
</dbReference>
<dbReference type="InterPro" id="IPR029052">
    <property type="entry name" value="Metallo-depent_PP-like"/>
</dbReference>
<dbReference type="Pfam" id="PF00149">
    <property type="entry name" value="Metallophos"/>
    <property type="match status" value="1"/>
</dbReference>